<dbReference type="GO" id="GO:0022857">
    <property type="term" value="F:transmembrane transporter activity"/>
    <property type="evidence" value="ECO:0007669"/>
    <property type="project" value="InterPro"/>
</dbReference>
<dbReference type="GO" id="GO:0005886">
    <property type="term" value="C:plasma membrane"/>
    <property type="evidence" value="ECO:0007669"/>
    <property type="project" value="UniProtKB-SubCell"/>
</dbReference>
<feature type="transmembrane region" description="Helical" evidence="5">
    <location>
        <begin position="217"/>
        <end position="243"/>
    </location>
</feature>
<evidence type="ECO:0000313" key="8">
    <source>
        <dbReference type="Proteomes" id="UP000463857"/>
    </source>
</evidence>
<evidence type="ECO:0000256" key="3">
    <source>
        <dbReference type="ARBA" id="ARBA00022989"/>
    </source>
</evidence>
<dbReference type="PANTHER" id="PTHR23542">
    <property type="match status" value="1"/>
</dbReference>
<dbReference type="InterPro" id="IPR020846">
    <property type="entry name" value="MFS_dom"/>
</dbReference>
<organism evidence="7 8">
    <name type="scientific">Epidermidibacterium keratini</name>
    <dbReference type="NCBI Taxonomy" id="1891644"/>
    <lineage>
        <taxon>Bacteria</taxon>
        <taxon>Bacillati</taxon>
        <taxon>Actinomycetota</taxon>
        <taxon>Actinomycetes</taxon>
        <taxon>Sporichthyales</taxon>
        <taxon>Sporichthyaceae</taxon>
        <taxon>Epidermidibacterium</taxon>
    </lineage>
</organism>
<feature type="transmembrane region" description="Helical" evidence="5">
    <location>
        <begin position="249"/>
        <end position="271"/>
    </location>
</feature>
<proteinExistence type="predicted"/>
<keyword evidence="8" id="KW-1185">Reference proteome</keyword>
<protein>
    <submittedName>
        <fullName evidence="7">MFS transporter</fullName>
    </submittedName>
</protein>
<dbReference type="EMBL" id="CP047156">
    <property type="protein sequence ID" value="QHC00254.1"/>
    <property type="molecule type" value="Genomic_DNA"/>
</dbReference>
<name>A0A7L4YN30_9ACTN</name>
<evidence type="ECO:0000256" key="4">
    <source>
        <dbReference type="ARBA" id="ARBA00023136"/>
    </source>
</evidence>
<dbReference type="KEGG" id="eke:EK0264_08165"/>
<dbReference type="AlphaFoldDB" id="A0A7L4YN30"/>
<dbReference type="RefSeq" id="WP_159544554.1">
    <property type="nucleotide sequence ID" value="NZ_CP047156.1"/>
</dbReference>
<sequence length="413" mass="42975">MLGPYRDVLRTPRTVPMELFGFIGRLPLSMVGLGSVFLVVGNYPGNSYGLGGTVAAFGAIATAIMGPILGRLADRYGQRKVLIPVVITFGAGAALFIVAVQNHAPAWVLFAAAAVAGGSIPPVGSMLRARWSYLLEGSQRLPTALAMESVLDELVFIIGPVLVTFLSTTGHATLGMAVAATLAVIGSLLFSTQTATEPPPGRDEIPRGTRSAIRIPGLMILCIVGLSMGAVLGTFELVLVAFAKEQGESSMAGVLIAALAIGSMAAGLIWGTIDWLAPLNRRLLLILSALTLATLPTLVIPGIWMMAIFVAICGMAVSPSLITTFTICELIVPREQTNEGFTWIGTTIALGVALGTSTSGIVVDKFSPNLAFGVATLAAGLAALAVWAGQRLLQPRGRQVATDTSYGYPELDD</sequence>
<keyword evidence="2 5" id="KW-0812">Transmembrane</keyword>
<gene>
    <name evidence="7" type="ORF">EK0264_08165</name>
</gene>
<feature type="transmembrane region" description="Helical" evidence="5">
    <location>
        <begin position="283"/>
        <end position="300"/>
    </location>
</feature>
<accession>A0A7L4YN30</accession>
<feature type="transmembrane region" description="Helical" evidence="5">
    <location>
        <begin position="47"/>
        <end position="69"/>
    </location>
</feature>
<feature type="domain" description="Major facilitator superfamily (MFS) profile" evidence="6">
    <location>
        <begin position="217"/>
        <end position="413"/>
    </location>
</feature>
<evidence type="ECO:0000259" key="6">
    <source>
        <dbReference type="PROSITE" id="PS50850"/>
    </source>
</evidence>
<dbReference type="Gene3D" id="1.20.1250.20">
    <property type="entry name" value="MFS general substrate transporter like domains"/>
    <property type="match status" value="1"/>
</dbReference>
<feature type="transmembrane region" description="Helical" evidence="5">
    <location>
        <begin position="81"/>
        <end position="100"/>
    </location>
</feature>
<dbReference type="SUPFAM" id="SSF103473">
    <property type="entry name" value="MFS general substrate transporter"/>
    <property type="match status" value="1"/>
</dbReference>
<feature type="transmembrane region" description="Helical" evidence="5">
    <location>
        <begin position="306"/>
        <end position="328"/>
    </location>
</feature>
<reference evidence="7 8" key="1">
    <citation type="journal article" date="2018" name="Int. J. Syst. Evol. Microbiol.">
        <title>Epidermidibacterium keratini gen. nov., sp. nov., a member of the family Sporichthyaceae, isolated from keratin epidermis.</title>
        <authorList>
            <person name="Lee D.G."/>
            <person name="Trujillo M.E."/>
            <person name="Kang S."/>
            <person name="Nam J.J."/>
            <person name="Kim Y.J."/>
        </authorList>
    </citation>
    <scope>NUCLEOTIDE SEQUENCE [LARGE SCALE GENOMIC DNA]</scope>
    <source>
        <strain evidence="7 8">EPI-7</strain>
    </source>
</reference>
<evidence type="ECO:0000256" key="5">
    <source>
        <dbReference type="SAM" id="Phobius"/>
    </source>
</evidence>
<feature type="transmembrane region" description="Helical" evidence="5">
    <location>
        <begin position="174"/>
        <end position="196"/>
    </location>
</feature>
<dbReference type="InterPro" id="IPR036259">
    <property type="entry name" value="MFS_trans_sf"/>
</dbReference>
<dbReference type="PROSITE" id="PS50850">
    <property type="entry name" value="MFS"/>
    <property type="match status" value="1"/>
</dbReference>
<feature type="transmembrane region" description="Helical" evidence="5">
    <location>
        <begin position="20"/>
        <end position="41"/>
    </location>
</feature>
<feature type="transmembrane region" description="Helical" evidence="5">
    <location>
        <begin position="369"/>
        <end position="389"/>
    </location>
</feature>
<evidence type="ECO:0000256" key="2">
    <source>
        <dbReference type="ARBA" id="ARBA00022692"/>
    </source>
</evidence>
<dbReference type="InParanoid" id="A0A7L4YN30"/>
<dbReference type="PANTHER" id="PTHR23542:SF1">
    <property type="entry name" value="MAJOR FACILITATOR SUPERFAMILY (MFS) PROFILE DOMAIN-CONTAINING PROTEIN"/>
    <property type="match status" value="1"/>
</dbReference>
<keyword evidence="3 5" id="KW-1133">Transmembrane helix</keyword>
<evidence type="ECO:0000256" key="1">
    <source>
        <dbReference type="ARBA" id="ARBA00004651"/>
    </source>
</evidence>
<feature type="transmembrane region" description="Helical" evidence="5">
    <location>
        <begin position="340"/>
        <end position="363"/>
    </location>
</feature>
<comment type="subcellular location">
    <subcellularLocation>
        <location evidence="1">Cell membrane</location>
        <topology evidence="1">Multi-pass membrane protein</topology>
    </subcellularLocation>
</comment>
<dbReference type="OrthoDB" id="9180256at2"/>
<dbReference type="Pfam" id="PF07690">
    <property type="entry name" value="MFS_1"/>
    <property type="match status" value="2"/>
</dbReference>
<evidence type="ECO:0000313" key="7">
    <source>
        <dbReference type="EMBL" id="QHC00254.1"/>
    </source>
</evidence>
<feature type="transmembrane region" description="Helical" evidence="5">
    <location>
        <begin position="106"/>
        <end position="129"/>
    </location>
</feature>
<dbReference type="InterPro" id="IPR011701">
    <property type="entry name" value="MFS"/>
</dbReference>
<feature type="transmembrane region" description="Helical" evidence="5">
    <location>
        <begin position="150"/>
        <end position="168"/>
    </location>
</feature>
<keyword evidence="4 5" id="KW-0472">Membrane</keyword>
<dbReference type="Proteomes" id="UP000463857">
    <property type="component" value="Chromosome"/>
</dbReference>